<dbReference type="Gene3D" id="3.40.630.30">
    <property type="match status" value="1"/>
</dbReference>
<dbReference type="RefSeq" id="WP_113595602.1">
    <property type="nucleotide sequence ID" value="NZ_QEXL01000006.1"/>
</dbReference>
<dbReference type="Pfam" id="PF00583">
    <property type="entry name" value="Acetyltransf_1"/>
    <property type="match status" value="1"/>
</dbReference>
<dbReference type="GO" id="GO:0016747">
    <property type="term" value="F:acyltransferase activity, transferring groups other than amino-acyl groups"/>
    <property type="evidence" value="ECO:0007669"/>
    <property type="project" value="InterPro"/>
</dbReference>
<name>A0A365YXL4_9PROT</name>
<dbReference type="SUPFAM" id="SSF55729">
    <property type="entry name" value="Acyl-CoA N-acyltransferases (Nat)"/>
    <property type="match status" value="1"/>
</dbReference>
<accession>A0A365YXL4</accession>
<proteinExistence type="predicted"/>
<evidence type="ECO:0000313" key="2">
    <source>
        <dbReference type="EMBL" id="RBM07950.1"/>
    </source>
</evidence>
<dbReference type="OrthoDB" id="359414at2"/>
<feature type="domain" description="N-acetyltransferase" evidence="1">
    <location>
        <begin position="3"/>
        <end position="163"/>
    </location>
</feature>
<dbReference type="Proteomes" id="UP000252680">
    <property type="component" value="Unassembled WGS sequence"/>
</dbReference>
<sequence>MTAQWRPMYRSDLSRIQALAGTIHPAYPEDDAVFAQRLCLCPAGCLVLATPDATAGYLLSHPWRRGAPPRLNTLLDGLPPRPDCWYVHDLAIAPAWRGQGAAGTALDLVERIARQAGFRHMELVATSGAVPFWTHRGFTPAPDGATLAASYGNGARLMERPVT</sequence>
<dbReference type="InterPro" id="IPR016181">
    <property type="entry name" value="Acyl_CoA_acyltransferase"/>
</dbReference>
<keyword evidence="2" id="KW-0808">Transferase</keyword>
<evidence type="ECO:0000259" key="1">
    <source>
        <dbReference type="PROSITE" id="PS51186"/>
    </source>
</evidence>
<reference evidence="2 3" key="1">
    <citation type="submission" date="2018-05" db="EMBL/GenBank/DDBJ databases">
        <title>Komagataeibacter cocois sp. nov., for a novel cellulose- producing strain isolated from coconut milk.</title>
        <authorList>
            <person name="Liu L."/>
            <person name="Wang Y."/>
            <person name="Liu S."/>
            <person name="Bi J."/>
            <person name="Chen H."/>
            <person name="Deng J."/>
            <person name="Zhang C."/>
            <person name="Hu Q."/>
            <person name="Li C."/>
        </authorList>
    </citation>
    <scope>NUCLEOTIDE SEQUENCE [LARGE SCALE GENOMIC DNA]</scope>
    <source>
        <strain evidence="2 3">WE7</strain>
    </source>
</reference>
<dbReference type="AlphaFoldDB" id="A0A365YXL4"/>
<organism evidence="2 3">
    <name type="scientific">Novacetimonas cocois</name>
    <dbReference type="NCBI Taxonomy" id="1747507"/>
    <lineage>
        <taxon>Bacteria</taxon>
        <taxon>Pseudomonadati</taxon>
        <taxon>Pseudomonadota</taxon>
        <taxon>Alphaproteobacteria</taxon>
        <taxon>Acetobacterales</taxon>
        <taxon>Acetobacteraceae</taxon>
        <taxon>Novacetimonas</taxon>
    </lineage>
</organism>
<dbReference type="CDD" id="cd04301">
    <property type="entry name" value="NAT_SF"/>
    <property type="match status" value="1"/>
</dbReference>
<keyword evidence="3" id="KW-1185">Reference proteome</keyword>
<dbReference type="PROSITE" id="PS51186">
    <property type="entry name" value="GNAT"/>
    <property type="match status" value="1"/>
</dbReference>
<evidence type="ECO:0000313" key="3">
    <source>
        <dbReference type="Proteomes" id="UP000252680"/>
    </source>
</evidence>
<dbReference type="InterPro" id="IPR000182">
    <property type="entry name" value="GNAT_dom"/>
</dbReference>
<dbReference type="EMBL" id="QEXL01000006">
    <property type="protein sequence ID" value="RBM07950.1"/>
    <property type="molecule type" value="Genomic_DNA"/>
</dbReference>
<gene>
    <name evidence="2" type="ORF">NJLHNGOC_05660</name>
</gene>
<protein>
    <submittedName>
        <fullName evidence="2">GNAT family N-acetyltransferase</fullName>
    </submittedName>
</protein>
<comment type="caution">
    <text evidence="2">The sequence shown here is derived from an EMBL/GenBank/DDBJ whole genome shotgun (WGS) entry which is preliminary data.</text>
</comment>